<evidence type="ECO:0000256" key="9">
    <source>
        <dbReference type="ARBA" id="ARBA00023158"/>
    </source>
</evidence>
<evidence type="ECO:0000256" key="8">
    <source>
        <dbReference type="ARBA" id="ARBA00023015"/>
    </source>
</evidence>
<keyword evidence="14" id="KW-1185">Reference proteome</keyword>
<evidence type="ECO:0000256" key="7">
    <source>
        <dbReference type="ARBA" id="ARBA00022845"/>
    </source>
</evidence>
<proteinExistence type="inferred from homology"/>
<name>A0A914XXQ2_9BILA</name>
<dbReference type="InterPro" id="IPR016024">
    <property type="entry name" value="ARM-type_fold"/>
</dbReference>
<keyword evidence="11" id="KW-0804">Transcription</keyword>
<sequence length="291" mass="33169">MSLPQASDGTTAKSEIDKVDEAVFIQWILDLRNMDTRETALLELSKKRESLPDLSIWLWYSYGTMASLIQEVISIYPAIMPATLTAIQSNRVCNALALMQCVASHPQTRKPFLDAKIPLYLYPFLHTTKNTRPFEYLRLTSLGVIGALVKNDEEEVIKFLLSTEIIPLSLRIMEQGSELSKTVATFILQKILTDDTGLAYVCQTYERFSHVAMILGKMVINLAKEPSPRLLKHVVRCYSRLSDNNRALQALVQCLPDQLKDDTFKNLLEDDRSIKTYWKALMRNLHLPCDL</sequence>
<evidence type="ECO:0000256" key="3">
    <source>
        <dbReference type="ARBA" id="ARBA00006385"/>
    </source>
</evidence>
<evidence type="ECO:0000256" key="6">
    <source>
        <dbReference type="ARBA" id="ARBA00022491"/>
    </source>
</evidence>
<evidence type="ECO:0000256" key="13">
    <source>
        <dbReference type="ARBA" id="ARBA00030283"/>
    </source>
</evidence>
<keyword evidence="7" id="KW-0810">Translation regulation</keyword>
<evidence type="ECO:0000313" key="14">
    <source>
        <dbReference type="Proteomes" id="UP000887577"/>
    </source>
</evidence>
<dbReference type="GO" id="GO:0000932">
    <property type="term" value="C:P-body"/>
    <property type="evidence" value="ECO:0007669"/>
    <property type="project" value="UniProtKB-SubCell"/>
</dbReference>
<comment type="similarity">
    <text evidence="3">Belongs to the CNOT9 family.</text>
</comment>
<dbReference type="InterPro" id="IPR011989">
    <property type="entry name" value="ARM-like"/>
</dbReference>
<keyword evidence="12" id="KW-0539">Nucleus</keyword>
<dbReference type="GO" id="GO:0030014">
    <property type="term" value="C:CCR4-NOT complex"/>
    <property type="evidence" value="ECO:0007669"/>
    <property type="project" value="InterPro"/>
</dbReference>
<evidence type="ECO:0000256" key="2">
    <source>
        <dbReference type="ARBA" id="ARBA00004201"/>
    </source>
</evidence>
<reference evidence="15" key="1">
    <citation type="submission" date="2022-11" db="UniProtKB">
        <authorList>
            <consortium name="WormBaseParasite"/>
        </authorList>
    </citation>
    <scope>IDENTIFICATION</scope>
</reference>
<evidence type="ECO:0000256" key="4">
    <source>
        <dbReference type="ARBA" id="ARBA00014171"/>
    </source>
</evidence>
<keyword evidence="6" id="KW-0678">Repressor</keyword>
<dbReference type="GO" id="GO:0006402">
    <property type="term" value="P:mRNA catabolic process"/>
    <property type="evidence" value="ECO:0007669"/>
    <property type="project" value="InterPro"/>
</dbReference>
<evidence type="ECO:0000313" key="15">
    <source>
        <dbReference type="WBParaSite" id="PSU_v2.g11984.t1"/>
    </source>
</evidence>
<dbReference type="GO" id="GO:0005634">
    <property type="term" value="C:nucleus"/>
    <property type="evidence" value="ECO:0007669"/>
    <property type="project" value="UniProtKB-SubCell"/>
</dbReference>
<evidence type="ECO:0000256" key="11">
    <source>
        <dbReference type="ARBA" id="ARBA00023163"/>
    </source>
</evidence>
<keyword evidence="5" id="KW-0963">Cytoplasm</keyword>
<dbReference type="PANTHER" id="PTHR12262">
    <property type="entry name" value="CCR4-NOT TRANSCRIPTION COMPLEX SUBUNIT 9"/>
    <property type="match status" value="1"/>
</dbReference>
<dbReference type="Pfam" id="PF04078">
    <property type="entry name" value="Rcd1"/>
    <property type="match status" value="1"/>
</dbReference>
<dbReference type="Gene3D" id="1.25.10.10">
    <property type="entry name" value="Leucine-rich Repeat Variant"/>
    <property type="match status" value="1"/>
</dbReference>
<keyword evidence="10" id="KW-0010">Activator</keyword>
<evidence type="ECO:0000256" key="10">
    <source>
        <dbReference type="ARBA" id="ARBA00023159"/>
    </source>
</evidence>
<dbReference type="AlphaFoldDB" id="A0A914XXQ2"/>
<comment type="subcellular location">
    <subcellularLocation>
        <location evidence="2">Cytoplasm</location>
        <location evidence="2">P-body</location>
    </subcellularLocation>
    <subcellularLocation>
        <location evidence="1">Nucleus</location>
    </subcellularLocation>
</comment>
<keyword evidence="8" id="KW-0805">Transcription regulation</keyword>
<dbReference type="SUPFAM" id="SSF48371">
    <property type="entry name" value="ARM repeat"/>
    <property type="match status" value="1"/>
</dbReference>
<evidence type="ECO:0000256" key="12">
    <source>
        <dbReference type="ARBA" id="ARBA00023242"/>
    </source>
</evidence>
<dbReference type="InterPro" id="IPR007216">
    <property type="entry name" value="CNOT9"/>
</dbReference>
<dbReference type="GO" id="GO:0031047">
    <property type="term" value="P:regulatory ncRNA-mediated gene silencing"/>
    <property type="evidence" value="ECO:0007669"/>
    <property type="project" value="UniProtKB-KW"/>
</dbReference>
<accession>A0A914XXQ2</accession>
<evidence type="ECO:0000256" key="5">
    <source>
        <dbReference type="ARBA" id="ARBA00022490"/>
    </source>
</evidence>
<dbReference type="FunFam" id="1.25.10.10:FF:000037">
    <property type="entry name" value="CCR4-NOT transcription complex subunit 9"/>
    <property type="match status" value="1"/>
</dbReference>
<keyword evidence="9" id="KW-0943">RNA-mediated gene silencing</keyword>
<protein>
    <recommendedName>
        <fullName evidence="4">CCR4-NOT transcription complex subunit 9</fullName>
    </recommendedName>
    <alternativeName>
        <fullName evidence="13">Cell differentiation protein RQCD1 homolog</fullName>
    </alternativeName>
</protein>
<organism evidence="14 15">
    <name type="scientific">Panagrolaimus superbus</name>
    <dbReference type="NCBI Taxonomy" id="310955"/>
    <lineage>
        <taxon>Eukaryota</taxon>
        <taxon>Metazoa</taxon>
        <taxon>Ecdysozoa</taxon>
        <taxon>Nematoda</taxon>
        <taxon>Chromadorea</taxon>
        <taxon>Rhabditida</taxon>
        <taxon>Tylenchina</taxon>
        <taxon>Panagrolaimomorpha</taxon>
        <taxon>Panagrolaimoidea</taxon>
        <taxon>Panagrolaimidae</taxon>
        <taxon>Panagrolaimus</taxon>
    </lineage>
</organism>
<dbReference type="Proteomes" id="UP000887577">
    <property type="component" value="Unplaced"/>
</dbReference>
<dbReference type="WBParaSite" id="PSU_v2.g11984.t1">
    <property type="protein sequence ID" value="PSU_v2.g11984.t1"/>
    <property type="gene ID" value="PSU_v2.g11984"/>
</dbReference>
<dbReference type="GO" id="GO:0005829">
    <property type="term" value="C:cytosol"/>
    <property type="evidence" value="ECO:0007669"/>
    <property type="project" value="UniProtKB-ARBA"/>
</dbReference>
<dbReference type="GO" id="GO:0006417">
    <property type="term" value="P:regulation of translation"/>
    <property type="evidence" value="ECO:0007669"/>
    <property type="project" value="UniProtKB-KW"/>
</dbReference>
<evidence type="ECO:0000256" key="1">
    <source>
        <dbReference type="ARBA" id="ARBA00004123"/>
    </source>
</evidence>